<dbReference type="EMBL" id="CM003158">
    <property type="protein sequence ID" value="KIS66310.1"/>
    <property type="molecule type" value="Genomic_DNA"/>
</dbReference>
<protein>
    <submittedName>
        <fullName evidence="2">Uncharacterized protein</fullName>
    </submittedName>
</protein>
<dbReference type="RefSeq" id="XP_011392021.1">
    <property type="nucleotide sequence ID" value="XM_011393719.1"/>
</dbReference>
<dbReference type="KEGG" id="uma:UMAG_05310"/>
<dbReference type="GeneID" id="23565236"/>
<name>A0A0D1DUP8_MYCMD</name>
<evidence type="ECO:0000256" key="1">
    <source>
        <dbReference type="SAM" id="SignalP"/>
    </source>
</evidence>
<feature type="chain" id="PRO_5002244999" evidence="1">
    <location>
        <begin position="28"/>
        <end position="195"/>
    </location>
</feature>
<dbReference type="OrthoDB" id="2556115at2759"/>
<dbReference type="InParanoid" id="A0A0D1DUP8"/>
<sequence>MLVSPLFRLTLLLIALVLECSAPKADKSKSARSRGTKSTIGKGLVTDQVASFLARLSGQKLLSPNQVKYWMDTQALPNHQGRLLNNLFQSGTNRSPRLLSLGTNDAGDHMAVSILKPDIETAAMLAGSEYARPKGWNTRNGVVLMLLRSNERPNVIGWLLMKNHNSAMGLKTSSEMVSLDNFEWLHGLSGIVREV</sequence>
<feature type="signal peptide" evidence="1">
    <location>
        <begin position="1"/>
        <end position="27"/>
    </location>
</feature>
<keyword evidence="3" id="KW-1185">Reference proteome</keyword>
<reference evidence="2 3" key="1">
    <citation type="journal article" date="2006" name="Nature">
        <title>Insights from the genome of the biotrophic fungal plant pathogen Ustilago maydis.</title>
        <authorList>
            <person name="Kamper J."/>
            <person name="Kahmann R."/>
            <person name="Bolker M."/>
            <person name="Ma L.J."/>
            <person name="Brefort T."/>
            <person name="Saville B.J."/>
            <person name="Banuett F."/>
            <person name="Kronstad J.W."/>
            <person name="Gold S.E."/>
            <person name="Muller O."/>
            <person name="Perlin M.H."/>
            <person name="Wosten H.A."/>
            <person name="de Vries R."/>
            <person name="Ruiz-Herrera J."/>
            <person name="Reynaga-Pena C.G."/>
            <person name="Snetselaar K."/>
            <person name="McCann M."/>
            <person name="Perez-Martin J."/>
            <person name="Feldbrugge M."/>
            <person name="Basse C.W."/>
            <person name="Steinberg G."/>
            <person name="Ibeas J.I."/>
            <person name="Holloman W."/>
            <person name="Guzman P."/>
            <person name="Farman M."/>
            <person name="Stajich J.E."/>
            <person name="Sentandreu R."/>
            <person name="Gonzalez-Prieto J.M."/>
            <person name="Kennell J.C."/>
            <person name="Molina L."/>
            <person name="Schirawski J."/>
            <person name="Mendoza-Mendoza A."/>
            <person name="Greilinger D."/>
            <person name="Munch K."/>
            <person name="Rossel N."/>
            <person name="Scherer M."/>
            <person name="Vranes M."/>
            <person name="Ladendorf O."/>
            <person name="Vincon V."/>
            <person name="Fuchs U."/>
            <person name="Sandrock B."/>
            <person name="Meng S."/>
            <person name="Ho E.C."/>
            <person name="Cahill M.J."/>
            <person name="Boyce K.J."/>
            <person name="Klose J."/>
            <person name="Klosterman S.J."/>
            <person name="Deelstra H.J."/>
            <person name="Ortiz-Castellanos L."/>
            <person name="Li W."/>
            <person name="Sanchez-Alonso P."/>
            <person name="Schreier P.H."/>
            <person name="Hauser-Hahn I."/>
            <person name="Vaupel M."/>
            <person name="Koopmann E."/>
            <person name="Friedrich G."/>
            <person name="Voss H."/>
            <person name="Schluter T."/>
            <person name="Margolis J."/>
            <person name="Platt D."/>
            <person name="Swimmer C."/>
            <person name="Gnirke A."/>
            <person name="Chen F."/>
            <person name="Vysotskaia V."/>
            <person name="Mannhaupt G."/>
            <person name="Guldener U."/>
            <person name="Munsterkotter M."/>
            <person name="Haase D."/>
            <person name="Oesterheld M."/>
            <person name="Mewes H.W."/>
            <person name="Mauceli E.W."/>
            <person name="DeCaprio D."/>
            <person name="Wade C.M."/>
            <person name="Butler J."/>
            <person name="Young S."/>
            <person name="Jaffe D.B."/>
            <person name="Calvo S."/>
            <person name="Nusbaum C."/>
            <person name="Galagan J."/>
            <person name="Birren B.W."/>
        </authorList>
    </citation>
    <scope>NUCLEOTIDE SEQUENCE [LARGE SCALE GENOMIC DNA]</scope>
    <source>
        <strain evidence="3">DSM 14603 / FGSC 9021 / UM521</strain>
    </source>
</reference>
<organism evidence="2 3">
    <name type="scientific">Mycosarcoma maydis</name>
    <name type="common">Corn smut fungus</name>
    <name type="synonym">Ustilago maydis</name>
    <dbReference type="NCBI Taxonomy" id="5270"/>
    <lineage>
        <taxon>Eukaryota</taxon>
        <taxon>Fungi</taxon>
        <taxon>Dikarya</taxon>
        <taxon>Basidiomycota</taxon>
        <taxon>Ustilaginomycotina</taxon>
        <taxon>Ustilaginomycetes</taxon>
        <taxon>Ustilaginales</taxon>
        <taxon>Ustilaginaceae</taxon>
        <taxon>Mycosarcoma</taxon>
    </lineage>
</organism>
<keyword evidence="1" id="KW-0732">Signal</keyword>
<dbReference type="AlphaFoldDB" id="A0A0D1DUP8"/>
<evidence type="ECO:0000313" key="3">
    <source>
        <dbReference type="Proteomes" id="UP000000561"/>
    </source>
</evidence>
<dbReference type="VEuPathDB" id="FungiDB:UMAG_05310"/>
<dbReference type="Proteomes" id="UP000000561">
    <property type="component" value="Chromosome 19"/>
</dbReference>
<proteinExistence type="predicted"/>
<evidence type="ECO:0000313" key="2">
    <source>
        <dbReference type="EMBL" id="KIS66310.1"/>
    </source>
</evidence>
<accession>A0A0D1DUP8</accession>
<dbReference type="eggNOG" id="ENOG502RDT7">
    <property type="taxonomic scope" value="Eukaryota"/>
</dbReference>
<gene>
    <name evidence="2" type="ORF">UMAG_05310</name>
</gene>